<evidence type="ECO:0000259" key="1">
    <source>
        <dbReference type="Pfam" id="PF14780"/>
    </source>
</evidence>
<feature type="domain" description="Nucleolus and neural progenitor protein-like N-terminal" evidence="1">
    <location>
        <begin position="5"/>
        <end position="188"/>
    </location>
</feature>
<dbReference type="Pfam" id="PF14780">
    <property type="entry name" value="NEPRO_N"/>
    <property type="match status" value="1"/>
</dbReference>
<dbReference type="GeneID" id="115622530"/>
<dbReference type="OrthoDB" id="9899341at2759"/>
<dbReference type="InterPro" id="IPR052835">
    <property type="entry name" value="Nepro"/>
</dbReference>
<proteinExistence type="predicted"/>
<accession>A0A6J2TB76</accession>
<dbReference type="InterPro" id="IPR027951">
    <property type="entry name" value="Nepro_N"/>
</dbReference>
<keyword evidence="2" id="KW-1185">Reference proteome</keyword>
<protein>
    <submittedName>
        <fullName evidence="3">Uncharacterized protein LOC115622530</fullName>
    </submittedName>
</protein>
<dbReference type="GO" id="GO:0045747">
    <property type="term" value="P:positive regulation of Notch signaling pathway"/>
    <property type="evidence" value="ECO:0007669"/>
    <property type="project" value="TreeGrafter"/>
</dbReference>
<sequence length="343" mass="39412">MATVWNEFELKRPPLVTLRAPNTAFAKKCFMAINKYLQQLTEPMAVEFEETAALISRLMARRKNSFRGLPGFRAICKLNAALCRLLRLDLPRELQHFRGSLPDVCDAALAGEMPTRSSFEYILVRLQSVYHLHERIRECCLAAAKYFSQLLRSNFFMEFITLIIAAIAKINRLSVLEANRCVKLYNRLRPQCSHFPQVDRHRFLPEDCVLPVNLHLIKTTQPEEPKTATTSLMSKPPPVITKLEKAQQRAKMDVGTLIERKATRNPSTQTVDFSVSSLQTIEDVKTFIRRESKSRKQAPENCITKALKKHEWQAAVTLFERKLLANEHKKALSIFLKFISSKI</sequence>
<dbReference type="GO" id="GO:0005634">
    <property type="term" value="C:nucleus"/>
    <property type="evidence" value="ECO:0007669"/>
    <property type="project" value="TreeGrafter"/>
</dbReference>
<dbReference type="PANTHER" id="PTHR34761">
    <property type="entry name" value="NUCLEOLUS AND NEURAL PROGENITOR PROTEIN"/>
    <property type="match status" value="1"/>
</dbReference>
<evidence type="ECO:0000313" key="2">
    <source>
        <dbReference type="Proteomes" id="UP000504634"/>
    </source>
</evidence>
<gene>
    <name evidence="3" type="primary">LOC115622530</name>
</gene>
<organism evidence="2 3">
    <name type="scientific">Drosophila lebanonensis</name>
    <name type="common">Fruit fly</name>
    <name type="synonym">Scaptodrosophila lebanonensis</name>
    <dbReference type="NCBI Taxonomy" id="7225"/>
    <lineage>
        <taxon>Eukaryota</taxon>
        <taxon>Metazoa</taxon>
        <taxon>Ecdysozoa</taxon>
        <taxon>Arthropoda</taxon>
        <taxon>Hexapoda</taxon>
        <taxon>Insecta</taxon>
        <taxon>Pterygota</taxon>
        <taxon>Neoptera</taxon>
        <taxon>Endopterygota</taxon>
        <taxon>Diptera</taxon>
        <taxon>Brachycera</taxon>
        <taxon>Muscomorpha</taxon>
        <taxon>Ephydroidea</taxon>
        <taxon>Drosophilidae</taxon>
        <taxon>Scaptodrosophila</taxon>
    </lineage>
</organism>
<dbReference type="Proteomes" id="UP000504634">
    <property type="component" value="Unplaced"/>
</dbReference>
<name>A0A6J2TB76_DROLE</name>
<reference evidence="3" key="1">
    <citation type="submission" date="2025-08" db="UniProtKB">
        <authorList>
            <consortium name="RefSeq"/>
        </authorList>
    </citation>
    <scope>IDENTIFICATION</scope>
    <source>
        <strain evidence="3">11010-0011.00</strain>
        <tissue evidence="3">Whole body</tissue>
    </source>
</reference>
<dbReference type="AlphaFoldDB" id="A0A6J2TB76"/>
<dbReference type="PANTHER" id="PTHR34761:SF1">
    <property type="entry name" value="NUCLEOLUS AND NEURAL PROGENITOR PROTEIN"/>
    <property type="match status" value="1"/>
</dbReference>
<evidence type="ECO:0000313" key="3">
    <source>
        <dbReference type="RefSeq" id="XP_030372353.1"/>
    </source>
</evidence>
<dbReference type="RefSeq" id="XP_030372353.1">
    <property type="nucleotide sequence ID" value="XM_030516493.1"/>
</dbReference>